<dbReference type="OrthoDB" id="5205528at2759"/>
<gene>
    <name evidence="4" type="ORF">Bathy01g04110</name>
</gene>
<reference evidence="4 5" key="1">
    <citation type="submission" date="2011-10" db="EMBL/GenBank/DDBJ databases">
        <authorList>
            <person name="Genoscope - CEA"/>
        </authorList>
    </citation>
    <scope>NUCLEOTIDE SEQUENCE [LARGE SCALE GENOMIC DNA]</scope>
    <source>
        <strain evidence="4 5">RCC 1105</strain>
    </source>
</reference>
<comment type="similarity">
    <text evidence="1">Belongs to the phospholipase D family. MitoPLD/Zucchini subfamily.</text>
</comment>
<evidence type="ECO:0000256" key="1">
    <source>
        <dbReference type="ARBA" id="ARBA00038012"/>
    </source>
</evidence>
<dbReference type="InterPro" id="IPR051406">
    <property type="entry name" value="PLD_domain"/>
</dbReference>
<dbReference type="Gene3D" id="3.30.870.10">
    <property type="entry name" value="Endonuclease Chain A"/>
    <property type="match status" value="2"/>
</dbReference>
<protein>
    <recommendedName>
        <fullName evidence="2">Mitochondrial cardiolipin hydrolase</fullName>
    </recommendedName>
</protein>
<dbReference type="eggNOG" id="ENOG502RYRD">
    <property type="taxonomic scope" value="Eukaryota"/>
</dbReference>
<dbReference type="GO" id="GO:0016891">
    <property type="term" value="F:RNA endonuclease activity producing 5'-phosphomonoesters, hydrolytic mechanism"/>
    <property type="evidence" value="ECO:0007669"/>
    <property type="project" value="TreeGrafter"/>
</dbReference>
<dbReference type="GO" id="GO:0005739">
    <property type="term" value="C:mitochondrion"/>
    <property type="evidence" value="ECO:0007669"/>
    <property type="project" value="TreeGrafter"/>
</dbReference>
<dbReference type="Pfam" id="PF13091">
    <property type="entry name" value="PLDc_2"/>
    <property type="match status" value="2"/>
</dbReference>
<dbReference type="PANTHER" id="PTHR43856">
    <property type="entry name" value="CARDIOLIPIN HYDROLASE"/>
    <property type="match status" value="1"/>
</dbReference>
<keyword evidence="5" id="KW-1185">Reference proteome</keyword>
<evidence type="ECO:0000313" key="5">
    <source>
        <dbReference type="Proteomes" id="UP000198341"/>
    </source>
</evidence>
<dbReference type="RefSeq" id="XP_007515424.1">
    <property type="nucleotide sequence ID" value="XM_007515362.1"/>
</dbReference>
<dbReference type="EMBL" id="FO082278">
    <property type="protein sequence ID" value="CCO14303.1"/>
    <property type="molecule type" value="Genomic_DNA"/>
</dbReference>
<proteinExistence type="inferred from homology"/>
<dbReference type="SUPFAM" id="SSF56024">
    <property type="entry name" value="Phospholipase D/nuclease"/>
    <property type="match status" value="2"/>
</dbReference>
<organism evidence="4 5">
    <name type="scientific">Bathycoccus prasinos</name>
    <dbReference type="NCBI Taxonomy" id="41875"/>
    <lineage>
        <taxon>Eukaryota</taxon>
        <taxon>Viridiplantae</taxon>
        <taxon>Chlorophyta</taxon>
        <taxon>Mamiellophyceae</taxon>
        <taxon>Mamiellales</taxon>
        <taxon>Bathycoccaceae</taxon>
        <taxon>Bathycoccus</taxon>
    </lineage>
</organism>
<dbReference type="PANTHER" id="PTHR43856:SF2">
    <property type="entry name" value="PHOSPHOLIPASE D"/>
    <property type="match status" value="1"/>
</dbReference>
<name>K8EYG9_9CHLO</name>
<evidence type="ECO:0000313" key="4">
    <source>
        <dbReference type="EMBL" id="CCO14303.1"/>
    </source>
</evidence>
<dbReference type="InterPro" id="IPR025202">
    <property type="entry name" value="PLD-like_dom"/>
</dbReference>
<evidence type="ECO:0000259" key="3">
    <source>
        <dbReference type="Pfam" id="PF13091"/>
    </source>
</evidence>
<dbReference type="GeneID" id="19018146"/>
<feature type="domain" description="Phospholipase D-like" evidence="3">
    <location>
        <begin position="360"/>
        <end position="458"/>
    </location>
</feature>
<feature type="domain" description="Phospholipase D-like" evidence="3">
    <location>
        <begin position="163"/>
        <end position="257"/>
    </location>
</feature>
<dbReference type="AlphaFoldDB" id="K8EYG9"/>
<evidence type="ECO:0000256" key="2">
    <source>
        <dbReference type="ARBA" id="ARBA00040549"/>
    </source>
</evidence>
<accession>K8EYG9</accession>
<sequence>MMVNASSSSSSVVFSQTIAEGQARRKWWWWFLAFARFFTQKRNFDFDHQVTPYVSTIAPHEVFPSVELIFKGSHPGVLNKGAQISAQPFFSPENSERVALEMIEDAEETLDIFTPGVKFWSYERRRGDATTTENATKNNNNNNNNNCGGVLPSRAMAKESFPVFFALLNAAKRNVTVRVLTNKYDDEEVGCDGRVTMKDFLSLANPEKMEVRYYRSTSFMHAKYIARDGGKAMSISSVNWSRESMRENREAGIILREGDGPDRLFDRVSNRAFEYDWKRAQKHARGVEDIAKEEMAIIKGSAVGDAKLAKTKGMANKNAKNTIANDDSVKPFVTKMEKIPLGEGSSVEMFVSPDFSRDSLLRFLRSAENVVYIYTYQITDDEIADTLVDLAMRNDVKVFLMLSPRIYADWDRKKASQVQTRLSKAGGKNIIIHSAPKHFRYSHLKFIVKDRKSTFETLLMTGNLSPSDLPEGNIFKPCHGMSSCSRANRDINVIFREKDGAIASKFLEVFEGDLKMATEYSNPTKY</sequence>
<dbReference type="Proteomes" id="UP000198341">
    <property type="component" value="Chromosome 1"/>
</dbReference>
<dbReference type="KEGG" id="bpg:Bathy01g04110"/>